<evidence type="ECO:0000313" key="2">
    <source>
        <dbReference type="EMBL" id="ODM91287.1"/>
    </source>
</evidence>
<dbReference type="EMBL" id="LJIJ01001604">
    <property type="protein sequence ID" value="ODM91287.1"/>
    <property type="molecule type" value="Genomic_DNA"/>
</dbReference>
<protein>
    <submittedName>
        <fullName evidence="2">Uncharacterized protein</fullName>
    </submittedName>
</protein>
<reference evidence="2 3" key="1">
    <citation type="journal article" date="2016" name="Genome Biol. Evol.">
        <title>Gene Family Evolution Reflects Adaptation to Soil Environmental Stressors in the Genome of the Collembolan Orchesella cincta.</title>
        <authorList>
            <person name="Faddeeva-Vakhrusheva A."/>
            <person name="Derks M.F."/>
            <person name="Anvar S.Y."/>
            <person name="Agamennone V."/>
            <person name="Suring W."/>
            <person name="Smit S."/>
            <person name="van Straalen N.M."/>
            <person name="Roelofs D."/>
        </authorList>
    </citation>
    <scope>NUCLEOTIDE SEQUENCE [LARGE SCALE GENOMIC DNA]</scope>
    <source>
        <tissue evidence="2">Mixed pool</tissue>
    </source>
</reference>
<feature type="region of interest" description="Disordered" evidence="1">
    <location>
        <begin position="98"/>
        <end position="146"/>
    </location>
</feature>
<evidence type="ECO:0000313" key="3">
    <source>
        <dbReference type="Proteomes" id="UP000094527"/>
    </source>
</evidence>
<keyword evidence="3" id="KW-1185">Reference proteome</keyword>
<gene>
    <name evidence="2" type="ORF">Ocin01_15394</name>
</gene>
<name>A0A1D2ME37_ORCCI</name>
<sequence>MSQQSHRFPYYTSINHAPAFESAPMFPHRVGATRNLPETGLSPRRFASHRFEQQRVYESPLPAPQNIPNHEFQRQPSGNFCNNFNFYGTINAVHINNGEPTHHHIPTAQGKSVGLNNNSQAGATVPPPDGNEASAPSPAVAPFEQGQVRRKQLELMSDSKYYF</sequence>
<comment type="caution">
    <text evidence="2">The sequence shown here is derived from an EMBL/GenBank/DDBJ whole genome shotgun (WGS) entry which is preliminary data.</text>
</comment>
<accession>A0A1D2ME37</accession>
<dbReference type="Proteomes" id="UP000094527">
    <property type="component" value="Unassembled WGS sequence"/>
</dbReference>
<proteinExistence type="predicted"/>
<dbReference type="AlphaFoldDB" id="A0A1D2ME37"/>
<organism evidence="2 3">
    <name type="scientific">Orchesella cincta</name>
    <name type="common">Springtail</name>
    <name type="synonym">Podura cincta</name>
    <dbReference type="NCBI Taxonomy" id="48709"/>
    <lineage>
        <taxon>Eukaryota</taxon>
        <taxon>Metazoa</taxon>
        <taxon>Ecdysozoa</taxon>
        <taxon>Arthropoda</taxon>
        <taxon>Hexapoda</taxon>
        <taxon>Collembola</taxon>
        <taxon>Entomobryomorpha</taxon>
        <taxon>Entomobryoidea</taxon>
        <taxon>Orchesellidae</taxon>
        <taxon>Orchesellinae</taxon>
        <taxon>Orchesella</taxon>
    </lineage>
</organism>
<evidence type="ECO:0000256" key="1">
    <source>
        <dbReference type="SAM" id="MobiDB-lite"/>
    </source>
</evidence>